<proteinExistence type="predicted"/>
<accession>U5N5Y8</accession>
<dbReference type="KEGG" id="cbx:Cenrod_0675"/>
<keyword evidence="4" id="KW-1185">Reference proteome</keyword>
<evidence type="ECO:0000259" key="1">
    <source>
        <dbReference type="PROSITE" id="PS50006"/>
    </source>
</evidence>
<dbReference type="HOGENOM" id="CLU_080930_0_0_4"/>
<dbReference type="Gene3D" id="2.60.200.20">
    <property type="match status" value="1"/>
</dbReference>
<feature type="domain" description="Guanylate cyclase" evidence="2">
    <location>
        <begin position="6"/>
        <end position="121"/>
    </location>
</feature>
<protein>
    <submittedName>
        <fullName evidence="3">Adenylate cyclase</fullName>
    </submittedName>
</protein>
<dbReference type="SUPFAM" id="SSF49879">
    <property type="entry name" value="SMAD/FHA domain"/>
    <property type="match status" value="1"/>
</dbReference>
<dbReference type="EMBL" id="CP004885">
    <property type="protein sequence ID" value="AGX86782.1"/>
    <property type="molecule type" value="Genomic_DNA"/>
</dbReference>
<dbReference type="eggNOG" id="COG2114">
    <property type="taxonomic scope" value="Bacteria"/>
</dbReference>
<dbReference type="InterPro" id="IPR001054">
    <property type="entry name" value="A/G_cyclase"/>
</dbReference>
<gene>
    <name evidence="3" type="ORF">Cenrod_0675</name>
</gene>
<dbReference type="PANTHER" id="PTHR43081">
    <property type="entry name" value="ADENYLATE CYCLASE, TERMINAL-DIFFERENTIATION SPECIFIC-RELATED"/>
    <property type="match status" value="1"/>
</dbReference>
<dbReference type="AlphaFoldDB" id="U5N5Y8"/>
<dbReference type="GO" id="GO:0035556">
    <property type="term" value="P:intracellular signal transduction"/>
    <property type="evidence" value="ECO:0007669"/>
    <property type="project" value="InterPro"/>
</dbReference>
<dbReference type="InterPro" id="IPR008984">
    <property type="entry name" value="SMAD_FHA_dom_sf"/>
</dbReference>
<dbReference type="Gene3D" id="3.30.70.1230">
    <property type="entry name" value="Nucleotide cyclase"/>
    <property type="match status" value="1"/>
</dbReference>
<dbReference type="PANTHER" id="PTHR43081:SF1">
    <property type="entry name" value="ADENYLATE CYCLASE, TERMINAL-DIFFERENTIATION SPECIFIC"/>
    <property type="match status" value="1"/>
</dbReference>
<dbReference type="RefSeq" id="WP_022771603.1">
    <property type="nucleotide sequence ID" value="NC_022576.1"/>
</dbReference>
<dbReference type="CDD" id="cd00060">
    <property type="entry name" value="FHA"/>
    <property type="match status" value="1"/>
</dbReference>
<dbReference type="Pfam" id="PF00211">
    <property type="entry name" value="Guanylate_cyc"/>
    <property type="match status" value="1"/>
</dbReference>
<evidence type="ECO:0000259" key="2">
    <source>
        <dbReference type="PROSITE" id="PS50125"/>
    </source>
</evidence>
<dbReference type="Proteomes" id="UP000017184">
    <property type="component" value="Chromosome"/>
</dbReference>
<reference evidence="3 4" key="1">
    <citation type="journal article" date="2013" name="Genome Biol.">
        <title>Genomic analysis reveals key aspects of prokaryotic symbiosis in the phototrophic consortium "Chlorochromatium aggregatum".</title>
        <authorList>
            <person name="Liu Z."/>
            <person name="Muller J."/>
            <person name="Li T."/>
            <person name="Alvey R.M."/>
            <person name="Vogl K."/>
            <person name="Frigaard N.U."/>
            <person name="Rockwell N.C."/>
            <person name="Boyd E.S."/>
            <person name="Tomsho L.P."/>
            <person name="Schuster S.C."/>
            <person name="Henke P."/>
            <person name="Rohde M."/>
            <person name="Overmann J."/>
            <person name="Bryant D.A."/>
        </authorList>
    </citation>
    <scope>NUCLEOTIDE SEQUENCE [LARGE SCALE GENOMIC DNA]</scope>
    <source>
        <strain evidence="3">CR</strain>
    </source>
</reference>
<dbReference type="SUPFAM" id="SSF55073">
    <property type="entry name" value="Nucleotide cyclase"/>
    <property type="match status" value="1"/>
</dbReference>
<dbReference type="PROSITE" id="PS50125">
    <property type="entry name" value="GUANYLATE_CYCLASE_2"/>
    <property type="match status" value="1"/>
</dbReference>
<evidence type="ECO:0000313" key="4">
    <source>
        <dbReference type="Proteomes" id="UP000017184"/>
    </source>
</evidence>
<sequence>MGVQTTVVFADLFGSTGVFESVGNARATEAVTQATAWIAAKITKNGGRVVKYLGDGVLSIFGSSADALVTVVDIQRSYQLRLERQEPALYMPLRIGVGRGDVEFVDGDCYGDAVNIAARLSELTGPHQIWINDQALDQNVHIDHVHFRSLGPIALRGRAEPCTIYQIEWQEEVNSDYFTVQASLSPEQDMPGADVLGGQVELSWGGATKSFHAFDMPILLGRARHLNFVINDPRVSRTHARVEWHNGSMVLVDISSYGCSVRFAGGGADVVLRRDECVLHGHGDIALGTSFNDPAAIIVGFSIS</sequence>
<dbReference type="OrthoDB" id="9801841at2"/>
<dbReference type="GO" id="GO:0004016">
    <property type="term" value="F:adenylate cyclase activity"/>
    <property type="evidence" value="ECO:0007669"/>
    <property type="project" value="UniProtKB-ARBA"/>
</dbReference>
<dbReference type="InterPro" id="IPR050697">
    <property type="entry name" value="Adenylyl/Guanylyl_Cyclase_3/4"/>
</dbReference>
<dbReference type="GO" id="GO:0009190">
    <property type="term" value="P:cyclic nucleotide biosynthetic process"/>
    <property type="evidence" value="ECO:0007669"/>
    <property type="project" value="InterPro"/>
</dbReference>
<dbReference type="STRING" id="946483.Cenrod_0675"/>
<dbReference type="PROSITE" id="PS50006">
    <property type="entry name" value="FHA_DOMAIN"/>
    <property type="match status" value="1"/>
</dbReference>
<organism evidence="3 4">
    <name type="scientific">Candidatus Symbiobacter mobilis CR</name>
    <dbReference type="NCBI Taxonomy" id="946483"/>
    <lineage>
        <taxon>Bacteria</taxon>
        <taxon>Pseudomonadati</taxon>
        <taxon>Pseudomonadota</taxon>
        <taxon>Betaproteobacteria</taxon>
        <taxon>Burkholderiales</taxon>
        <taxon>Comamonadaceae</taxon>
    </lineage>
</organism>
<dbReference type="Pfam" id="PF00498">
    <property type="entry name" value="FHA"/>
    <property type="match status" value="1"/>
</dbReference>
<evidence type="ECO:0000313" key="3">
    <source>
        <dbReference type="EMBL" id="AGX86782.1"/>
    </source>
</evidence>
<dbReference type="CDD" id="cd07302">
    <property type="entry name" value="CHD"/>
    <property type="match status" value="1"/>
</dbReference>
<dbReference type="InterPro" id="IPR000253">
    <property type="entry name" value="FHA_dom"/>
</dbReference>
<dbReference type="eggNOG" id="COG1716">
    <property type="taxonomic scope" value="Bacteria"/>
</dbReference>
<name>U5N5Y8_9BURK</name>
<dbReference type="InterPro" id="IPR029787">
    <property type="entry name" value="Nucleotide_cyclase"/>
</dbReference>
<dbReference type="PATRIC" id="fig|946483.4.peg.674"/>
<feature type="domain" description="FHA" evidence="1">
    <location>
        <begin position="218"/>
        <end position="261"/>
    </location>
</feature>